<feature type="transmembrane region" description="Helical" evidence="1">
    <location>
        <begin position="135"/>
        <end position="153"/>
    </location>
</feature>
<dbReference type="EMBL" id="JAPNOA010000056">
    <property type="protein sequence ID" value="MCY0966690.1"/>
    <property type="molecule type" value="Genomic_DNA"/>
</dbReference>
<comment type="caution">
    <text evidence="2">The sequence shown here is derived from an EMBL/GenBank/DDBJ whole genome shotgun (WGS) entry which is preliminary data.</text>
</comment>
<organism evidence="2 3">
    <name type="scientific">Parathalassolituus penaei</name>
    <dbReference type="NCBI Taxonomy" id="2997323"/>
    <lineage>
        <taxon>Bacteria</taxon>
        <taxon>Pseudomonadati</taxon>
        <taxon>Pseudomonadota</taxon>
        <taxon>Gammaproteobacteria</taxon>
        <taxon>Oceanospirillales</taxon>
        <taxon>Oceanospirillaceae</taxon>
        <taxon>Parathalassolituus</taxon>
    </lineage>
</organism>
<evidence type="ECO:0000313" key="3">
    <source>
        <dbReference type="Proteomes" id="UP001150830"/>
    </source>
</evidence>
<feature type="transmembrane region" description="Helical" evidence="1">
    <location>
        <begin position="76"/>
        <end position="93"/>
    </location>
</feature>
<dbReference type="InterPro" id="IPR021836">
    <property type="entry name" value="DUF3429"/>
</dbReference>
<keyword evidence="1" id="KW-1133">Transmembrane helix</keyword>
<dbReference type="Proteomes" id="UP001150830">
    <property type="component" value="Unassembled WGS sequence"/>
</dbReference>
<feature type="transmembrane region" description="Helical" evidence="1">
    <location>
        <begin position="18"/>
        <end position="38"/>
    </location>
</feature>
<evidence type="ECO:0000313" key="2">
    <source>
        <dbReference type="EMBL" id="MCY0966690.1"/>
    </source>
</evidence>
<protein>
    <submittedName>
        <fullName evidence="2">DUF3429 domain-containing protein</fullName>
    </submittedName>
</protein>
<proteinExistence type="predicted"/>
<dbReference type="AlphaFoldDB" id="A0A9X3EGB3"/>
<feature type="transmembrane region" description="Helical" evidence="1">
    <location>
        <begin position="99"/>
        <end position="115"/>
    </location>
</feature>
<reference evidence="2" key="1">
    <citation type="submission" date="2022-11" db="EMBL/GenBank/DDBJ databases">
        <title>Parathalassolutuus dongxingensis gen. nov., sp. nov., a novel member of family Oceanospirillaceae isolated from a coastal shrimp pond in Guangxi, China.</title>
        <authorList>
            <person name="Chen H."/>
        </authorList>
    </citation>
    <scope>NUCLEOTIDE SEQUENCE</scope>
    <source>
        <strain evidence="2">G-43</strain>
    </source>
</reference>
<keyword evidence="1" id="KW-0812">Transmembrane</keyword>
<dbReference type="RefSeq" id="WP_283174890.1">
    <property type="nucleotide sequence ID" value="NZ_JAPNOA010000056.1"/>
</dbReference>
<dbReference type="Pfam" id="PF11911">
    <property type="entry name" value="DUF3429"/>
    <property type="match status" value="1"/>
</dbReference>
<sequence>MNSREIQEWFHRRTLSELLGYAGLLPFGGAVVGALFGFSSAVAFFISYSAMILVFMAGACWGVAQARSMEAGKLPLLLSIGVFWLALAAWLLSALLPDSIVLPMLLLGFLGLYALETQPLFQNAYDSRYSRLRSVLTLVVAGAHVLMFLLVPVG</sequence>
<accession>A0A9X3EGB3</accession>
<feature type="transmembrane region" description="Helical" evidence="1">
    <location>
        <begin position="44"/>
        <end position="64"/>
    </location>
</feature>
<evidence type="ECO:0000256" key="1">
    <source>
        <dbReference type="SAM" id="Phobius"/>
    </source>
</evidence>
<keyword evidence="1" id="KW-0472">Membrane</keyword>
<name>A0A9X3EGB3_9GAMM</name>
<keyword evidence="3" id="KW-1185">Reference proteome</keyword>
<gene>
    <name evidence="2" type="ORF">OUO13_16020</name>
</gene>